<organism evidence="2 3">
    <name type="scientific">Spartinivicinus poritis</name>
    <dbReference type="NCBI Taxonomy" id="2994640"/>
    <lineage>
        <taxon>Bacteria</taxon>
        <taxon>Pseudomonadati</taxon>
        <taxon>Pseudomonadota</taxon>
        <taxon>Gammaproteobacteria</taxon>
        <taxon>Oceanospirillales</taxon>
        <taxon>Zooshikellaceae</taxon>
        <taxon>Spartinivicinus</taxon>
    </lineage>
</organism>
<feature type="transmembrane region" description="Helical" evidence="1">
    <location>
        <begin position="29"/>
        <end position="51"/>
    </location>
</feature>
<name>A0ABT5UDW5_9GAMM</name>
<proteinExistence type="predicted"/>
<comment type="caution">
    <text evidence="2">The sequence shown here is derived from an EMBL/GenBank/DDBJ whole genome shotgun (WGS) entry which is preliminary data.</text>
</comment>
<evidence type="ECO:0000313" key="2">
    <source>
        <dbReference type="EMBL" id="MDE1463289.1"/>
    </source>
</evidence>
<protein>
    <submittedName>
        <fullName evidence="2">Uncharacterized protein</fullName>
    </submittedName>
</protein>
<feature type="transmembrane region" description="Helical" evidence="1">
    <location>
        <begin position="66"/>
        <end position="87"/>
    </location>
</feature>
<evidence type="ECO:0000256" key="1">
    <source>
        <dbReference type="SAM" id="Phobius"/>
    </source>
</evidence>
<reference evidence="2 3" key="1">
    <citation type="submission" date="2022-11" db="EMBL/GenBank/DDBJ databases">
        <title>Spartinivicinus poritis sp. nov., isolated from scleractinian coral Porites lutea.</title>
        <authorList>
            <person name="Zhang G."/>
            <person name="Cai L."/>
            <person name="Wei Q."/>
        </authorList>
    </citation>
    <scope>NUCLEOTIDE SEQUENCE [LARGE SCALE GENOMIC DNA]</scope>
    <source>
        <strain evidence="2 3">A2-2</strain>
    </source>
</reference>
<dbReference type="RefSeq" id="WP_274689629.1">
    <property type="nucleotide sequence ID" value="NZ_JAPMOU010000018.1"/>
</dbReference>
<keyword evidence="1" id="KW-0472">Membrane</keyword>
<sequence>MINFNHIKFVIYQLTRPFSYLSIKHEDKWYYDWLTPLVLTILTLAVSVFYIPIQSITGSEGLVSDITSFISNLPGFFIAALAAVATFNKHDIDQPMANPPKIEIFYHGSYLMIDMTRRRFLCVLFSYLTAVSIFLILGAKIALKIEISEQFKIPLSWVGFGIFNFLLWQMVLATILGLYYLGERLHTPQ</sequence>
<feature type="transmembrane region" description="Helical" evidence="1">
    <location>
        <begin position="155"/>
        <end position="181"/>
    </location>
</feature>
<keyword evidence="1" id="KW-1133">Transmembrane helix</keyword>
<dbReference type="Proteomes" id="UP001528823">
    <property type="component" value="Unassembled WGS sequence"/>
</dbReference>
<feature type="transmembrane region" description="Helical" evidence="1">
    <location>
        <begin position="120"/>
        <end position="143"/>
    </location>
</feature>
<keyword evidence="3" id="KW-1185">Reference proteome</keyword>
<gene>
    <name evidence="2" type="ORF">ORQ98_15105</name>
</gene>
<dbReference type="EMBL" id="JAPMOU010000018">
    <property type="protein sequence ID" value="MDE1463289.1"/>
    <property type="molecule type" value="Genomic_DNA"/>
</dbReference>
<keyword evidence="1" id="KW-0812">Transmembrane</keyword>
<accession>A0ABT5UDW5</accession>
<evidence type="ECO:0000313" key="3">
    <source>
        <dbReference type="Proteomes" id="UP001528823"/>
    </source>
</evidence>